<feature type="transmembrane region" description="Helical" evidence="1">
    <location>
        <begin position="6"/>
        <end position="27"/>
    </location>
</feature>
<proteinExistence type="predicted"/>
<keyword evidence="1" id="KW-1133">Transmembrane helix</keyword>
<gene>
    <name evidence="2" type="ORF">R2X38_04845</name>
</gene>
<reference evidence="2 3" key="1">
    <citation type="submission" date="2023-10" db="EMBL/GenBank/DDBJ databases">
        <title>Marine bacteria isolated from horseshoe crab.</title>
        <authorList>
            <person name="Cheng T.H."/>
        </authorList>
    </citation>
    <scope>NUCLEOTIDE SEQUENCE [LARGE SCALE GENOMIC DNA]</scope>
    <source>
        <strain evidence="2 3">HSC6</strain>
    </source>
</reference>
<protein>
    <submittedName>
        <fullName evidence="2">Uncharacterized protein</fullName>
    </submittedName>
</protein>
<accession>A0ABU3ZEH4</accession>
<organism evidence="2 3">
    <name type="scientific">Photobacterium rosenbergii</name>
    <dbReference type="NCBI Taxonomy" id="294936"/>
    <lineage>
        <taxon>Bacteria</taxon>
        <taxon>Pseudomonadati</taxon>
        <taxon>Pseudomonadota</taxon>
        <taxon>Gammaproteobacteria</taxon>
        <taxon>Vibrionales</taxon>
        <taxon>Vibrionaceae</taxon>
        <taxon>Photobacterium</taxon>
    </lineage>
</organism>
<comment type="caution">
    <text evidence="2">The sequence shown here is derived from an EMBL/GenBank/DDBJ whole genome shotgun (WGS) entry which is preliminary data.</text>
</comment>
<keyword evidence="1" id="KW-0812">Transmembrane</keyword>
<evidence type="ECO:0000256" key="1">
    <source>
        <dbReference type="SAM" id="Phobius"/>
    </source>
</evidence>
<keyword evidence="1" id="KW-0472">Membrane</keyword>
<dbReference type="RefSeq" id="WP_317521025.1">
    <property type="nucleotide sequence ID" value="NZ_JAWJZI010000002.1"/>
</dbReference>
<name>A0ABU3ZEH4_9GAMM</name>
<keyword evidence="3" id="KW-1185">Reference proteome</keyword>
<evidence type="ECO:0000313" key="2">
    <source>
        <dbReference type="EMBL" id="MDV5168328.1"/>
    </source>
</evidence>
<sequence>MKKMIIVYYILAAVLVISGVNYFLWYIDKEDAEIKLIDENSPQDELFFEDNTVDKLNSQVSVKKLRELVLKSDSEISENININDDLSNYSLDKIEQDILSLEQRLDKEF</sequence>
<evidence type="ECO:0000313" key="3">
    <source>
        <dbReference type="Proteomes" id="UP001186452"/>
    </source>
</evidence>
<dbReference type="EMBL" id="JAWJZI010000002">
    <property type="protein sequence ID" value="MDV5168328.1"/>
    <property type="molecule type" value="Genomic_DNA"/>
</dbReference>
<dbReference type="Proteomes" id="UP001186452">
    <property type="component" value="Unassembled WGS sequence"/>
</dbReference>